<comment type="caution">
    <text evidence="12">The sequence shown here is derived from an EMBL/GenBank/DDBJ whole genome shotgun (WGS) entry which is preliminary data.</text>
</comment>
<keyword evidence="8 9" id="KW-0472">Membrane</keyword>
<feature type="transmembrane region" description="Helical" evidence="9">
    <location>
        <begin position="254"/>
        <end position="273"/>
    </location>
</feature>
<protein>
    <recommendedName>
        <fullName evidence="9">Protein-export membrane protein SecF</fullName>
    </recommendedName>
</protein>
<dbReference type="InterPro" id="IPR022646">
    <property type="entry name" value="SecD/SecF_CS"/>
</dbReference>
<keyword evidence="7 9" id="KW-0811">Translocation</keyword>
<evidence type="ECO:0000256" key="10">
    <source>
        <dbReference type="SAM" id="MobiDB-lite"/>
    </source>
</evidence>
<dbReference type="InterPro" id="IPR048634">
    <property type="entry name" value="SecD_SecF_C"/>
</dbReference>
<evidence type="ECO:0000256" key="1">
    <source>
        <dbReference type="ARBA" id="ARBA00004651"/>
    </source>
</evidence>
<feature type="transmembrane region" description="Helical" evidence="9">
    <location>
        <begin position="169"/>
        <end position="187"/>
    </location>
</feature>
<dbReference type="Pfam" id="PF07549">
    <property type="entry name" value="Sec_GG"/>
    <property type="match status" value="1"/>
</dbReference>
<dbReference type="Pfam" id="PF02355">
    <property type="entry name" value="SecD_SecF_C"/>
    <property type="match status" value="1"/>
</dbReference>
<dbReference type="RefSeq" id="WP_345478438.1">
    <property type="nucleotide sequence ID" value="NZ_BAABLW010000007.1"/>
</dbReference>
<keyword evidence="2 9" id="KW-0813">Transport</keyword>
<evidence type="ECO:0000256" key="6">
    <source>
        <dbReference type="ARBA" id="ARBA00022989"/>
    </source>
</evidence>
<keyword evidence="3 9" id="KW-1003">Cell membrane</keyword>
<keyword evidence="6 9" id="KW-1133">Transmembrane helix</keyword>
<comment type="similarity">
    <text evidence="9">Belongs to the SecD/SecF family. SecF subfamily.</text>
</comment>
<dbReference type="InterPro" id="IPR022813">
    <property type="entry name" value="SecD/SecF_arch_bac"/>
</dbReference>
<keyword evidence="5 9" id="KW-0653">Protein transport</keyword>
<feature type="compositionally biased region" description="Acidic residues" evidence="10">
    <location>
        <begin position="353"/>
        <end position="362"/>
    </location>
</feature>
<dbReference type="InterPro" id="IPR022645">
    <property type="entry name" value="SecD/SecF_bac"/>
</dbReference>
<dbReference type="PANTHER" id="PTHR30081">
    <property type="entry name" value="PROTEIN-EXPORT MEMBRANE PROTEIN SEC"/>
    <property type="match status" value="1"/>
</dbReference>
<evidence type="ECO:0000256" key="8">
    <source>
        <dbReference type="ARBA" id="ARBA00023136"/>
    </source>
</evidence>
<evidence type="ECO:0000256" key="7">
    <source>
        <dbReference type="ARBA" id="ARBA00023010"/>
    </source>
</evidence>
<evidence type="ECO:0000256" key="2">
    <source>
        <dbReference type="ARBA" id="ARBA00022448"/>
    </source>
</evidence>
<comment type="function">
    <text evidence="9">Part of the Sec protein translocase complex. Interacts with the SecYEG preprotein conducting channel. SecDF uses the proton motive force (PMF) to complete protein translocation after the ATP-dependent function of SecA.</text>
</comment>
<evidence type="ECO:0000259" key="11">
    <source>
        <dbReference type="Pfam" id="PF02355"/>
    </source>
</evidence>
<comment type="subunit">
    <text evidence="9">Forms a complex with SecD. Part of the essential Sec protein translocation apparatus which comprises SecA, SecYEG and auxiliary proteins SecDF. Other proteins may also be involved.</text>
</comment>
<comment type="subcellular location">
    <subcellularLocation>
        <location evidence="1 9">Cell membrane</location>
        <topology evidence="1 9">Multi-pass membrane protein</topology>
    </subcellularLocation>
</comment>
<evidence type="ECO:0000313" key="13">
    <source>
        <dbReference type="Proteomes" id="UP001500368"/>
    </source>
</evidence>
<evidence type="ECO:0000256" key="5">
    <source>
        <dbReference type="ARBA" id="ARBA00022927"/>
    </source>
</evidence>
<gene>
    <name evidence="9 12" type="primary">secF</name>
    <name evidence="12" type="ORF">GCM10025790_26100</name>
</gene>
<accession>A0ABP9G2Z4</accession>
<keyword evidence="13" id="KW-1185">Reference proteome</keyword>
<feature type="transmembrane region" description="Helical" evidence="9">
    <location>
        <begin position="193"/>
        <end position="210"/>
    </location>
</feature>
<dbReference type="InterPro" id="IPR005665">
    <property type="entry name" value="SecF_bac"/>
</dbReference>
<evidence type="ECO:0000313" key="12">
    <source>
        <dbReference type="EMBL" id="GAA4926856.1"/>
    </source>
</evidence>
<dbReference type="HAMAP" id="MF_01464_B">
    <property type="entry name" value="SecF_B"/>
    <property type="match status" value="1"/>
</dbReference>
<feature type="transmembrane region" description="Helical" evidence="9">
    <location>
        <begin position="27"/>
        <end position="45"/>
    </location>
</feature>
<feature type="region of interest" description="Disordered" evidence="10">
    <location>
        <begin position="330"/>
        <end position="362"/>
    </location>
</feature>
<evidence type="ECO:0000256" key="9">
    <source>
        <dbReference type="HAMAP-Rule" id="MF_01464"/>
    </source>
</evidence>
<name>A0ABP9G2Z4_9MICC</name>
<dbReference type="PANTHER" id="PTHR30081:SF8">
    <property type="entry name" value="PROTEIN TRANSLOCASE SUBUNIT SECF"/>
    <property type="match status" value="1"/>
</dbReference>
<dbReference type="PRINTS" id="PR01755">
    <property type="entry name" value="SECFTRNLCASE"/>
</dbReference>
<feature type="transmembrane region" description="Helical" evidence="9">
    <location>
        <begin position="143"/>
        <end position="162"/>
    </location>
</feature>
<dbReference type="Proteomes" id="UP001500368">
    <property type="component" value="Unassembled WGS sequence"/>
</dbReference>
<dbReference type="EMBL" id="BAABLW010000007">
    <property type="protein sequence ID" value="GAA4926856.1"/>
    <property type="molecule type" value="Genomic_DNA"/>
</dbReference>
<dbReference type="Gene3D" id="1.20.1640.10">
    <property type="entry name" value="Multidrug efflux transporter AcrB transmembrane domain"/>
    <property type="match status" value="1"/>
</dbReference>
<reference evidence="13" key="1">
    <citation type="journal article" date="2019" name="Int. J. Syst. Evol. Microbiol.">
        <title>The Global Catalogue of Microorganisms (GCM) 10K type strain sequencing project: providing services to taxonomists for standard genome sequencing and annotation.</title>
        <authorList>
            <consortium name="The Broad Institute Genomics Platform"/>
            <consortium name="The Broad Institute Genome Sequencing Center for Infectious Disease"/>
            <person name="Wu L."/>
            <person name="Ma J."/>
        </authorList>
    </citation>
    <scope>NUCLEOTIDE SEQUENCE [LARGE SCALE GENOMIC DNA]</scope>
    <source>
        <strain evidence="13">JCM 19129</strain>
    </source>
</reference>
<evidence type="ECO:0000256" key="4">
    <source>
        <dbReference type="ARBA" id="ARBA00022692"/>
    </source>
</evidence>
<feature type="transmembrane region" description="Helical" evidence="9">
    <location>
        <begin position="279"/>
        <end position="303"/>
    </location>
</feature>
<evidence type="ECO:0000256" key="3">
    <source>
        <dbReference type="ARBA" id="ARBA00022475"/>
    </source>
</evidence>
<sequence length="382" mass="41445">MAAGFSKAGNQLYTGERSFPFIQRSNLWFMVAALLMVAAVAVPFFRGGFNLGIEFTGGSEFTISQTQDTDISIGEDVVSEISGQTAAVTNIAPGTVRVQTEELDDEQTLEVAQALQDGYGVSAEQVSSSFIGPVWGEHVSQQMLIGLVIFLVLVTLYMAFYFRTWKMSLAAIAGLGFVVVTTVGIYSLSGFEVTPSAIIGFLTILSYALYDTMVVFDKIRENLESLQQQKDQTFTERVNLAINQTLVRSINTSVVGILPVGSILFIGSWLLGAGTLRDIALALFIGIIVGTIATIFVQAPLYARMRRHDADIKAHTDEVLALRQERGIGSVTASGTPLDDHGRPVPFPPLPEPEPEELEDEDLGYEIVISADTPDHSGHESR</sequence>
<organism evidence="12 13">
    <name type="scientific">Nesterenkonia rhizosphaerae</name>
    <dbReference type="NCBI Taxonomy" id="1348272"/>
    <lineage>
        <taxon>Bacteria</taxon>
        <taxon>Bacillati</taxon>
        <taxon>Actinomycetota</taxon>
        <taxon>Actinomycetes</taxon>
        <taxon>Micrococcales</taxon>
        <taxon>Micrococcaceae</taxon>
        <taxon>Nesterenkonia</taxon>
    </lineage>
</organism>
<dbReference type="SUPFAM" id="SSF82866">
    <property type="entry name" value="Multidrug efflux transporter AcrB transmembrane domain"/>
    <property type="match status" value="1"/>
</dbReference>
<feature type="domain" description="Protein export membrane protein SecD/SecF C-terminal" evidence="11">
    <location>
        <begin position="118"/>
        <end position="306"/>
    </location>
</feature>
<proteinExistence type="inferred from homology"/>
<keyword evidence="4 9" id="KW-0812">Transmembrane</keyword>
<dbReference type="NCBIfam" id="TIGR00966">
    <property type="entry name" value="transloc_SecF"/>
    <property type="match status" value="1"/>
</dbReference>